<evidence type="ECO:0000256" key="1">
    <source>
        <dbReference type="ARBA" id="ARBA00006271"/>
    </source>
</evidence>
<dbReference type="InterPro" id="IPR007696">
    <property type="entry name" value="DNA_mismatch_repair_MutS_core"/>
</dbReference>
<dbReference type="PANTHER" id="PTHR11361">
    <property type="entry name" value="DNA MISMATCH REPAIR PROTEIN MUTS FAMILY MEMBER"/>
    <property type="match status" value="1"/>
</dbReference>
<evidence type="ECO:0000256" key="2">
    <source>
        <dbReference type="ARBA" id="ARBA00021982"/>
    </source>
</evidence>
<dbReference type="Proteomes" id="UP000178127">
    <property type="component" value="Unassembled WGS sequence"/>
</dbReference>
<evidence type="ECO:0000256" key="8">
    <source>
        <dbReference type="ARBA" id="ARBA00024647"/>
    </source>
</evidence>
<evidence type="ECO:0000256" key="3">
    <source>
        <dbReference type="ARBA" id="ARBA00022741"/>
    </source>
</evidence>
<dbReference type="Pfam" id="PF00488">
    <property type="entry name" value="MutS_V"/>
    <property type="match status" value="1"/>
</dbReference>
<protein>
    <recommendedName>
        <fullName evidence="2 9">DNA mismatch repair protein MutS</fullName>
    </recommendedName>
</protein>
<dbReference type="GO" id="GO:0006298">
    <property type="term" value="P:mismatch repair"/>
    <property type="evidence" value="ECO:0007669"/>
    <property type="project" value="UniProtKB-UniRule"/>
</dbReference>
<dbReference type="InterPro" id="IPR007860">
    <property type="entry name" value="DNA_mmatch_repair_MutS_con_dom"/>
</dbReference>
<dbReference type="FunFam" id="3.40.50.300:FF:000870">
    <property type="entry name" value="MutS protein homolog 4"/>
    <property type="match status" value="1"/>
</dbReference>
<dbReference type="InterPro" id="IPR027417">
    <property type="entry name" value="P-loop_NTPase"/>
</dbReference>
<evidence type="ECO:0000256" key="7">
    <source>
        <dbReference type="ARBA" id="ARBA00023204"/>
    </source>
</evidence>
<evidence type="ECO:0000256" key="10">
    <source>
        <dbReference type="RuleBase" id="RU003756"/>
    </source>
</evidence>
<proteinExistence type="inferred from homology"/>
<dbReference type="Pfam" id="PF05192">
    <property type="entry name" value="MutS_III"/>
    <property type="match status" value="1"/>
</dbReference>
<dbReference type="Gene3D" id="3.30.420.110">
    <property type="entry name" value="MutS, connector domain"/>
    <property type="match status" value="1"/>
</dbReference>
<keyword evidence="3 9" id="KW-0547">Nucleotide-binding</keyword>
<dbReference type="SUPFAM" id="SSF52540">
    <property type="entry name" value="P-loop containing nucleoside triphosphate hydrolases"/>
    <property type="match status" value="1"/>
</dbReference>
<dbReference type="GO" id="GO:0005829">
    <property type="term" value="C:cytosol"/>
    <property type="evidence" value="ECO:0007669"/>
    <property type="project" value="TreeGrafter"/>
</dbReference>
<dbReference type="InterPro" id="IPR045076">
    <property type="entry name" value="MutS"/>
</dbReference>
<dbReference type="PIRSF" id="PIRSF037677">
    <property type="entry name" value="DNA_mis_repair_Msh6"/>
    <property type="match status" value="1"/>
</dbReference>
<dbReference type="CDD" id="cd03284">
    <property type="entry name" value="ABC_MutS1"/>
    <property type="match status" value="1"/>
</dbReference>
<dbReference type="InterPro" id="IPR016151">
    <property type="entry name" value="DNA_mismatch_repair_MutS_N"/>
</dbReference>
<dbReference type="Gene3D" id="3.40.50.300">
    <property type="entry name" value="P-loop containing nucleotide triphosphate hydrolases"/>
    <property type="match status" value="1"/>
</dbReference>
<dbReference type="InterPro" id="IPR007861">
    <property type="entry name" value="DNA_mismatch_repair_MutS_clamp"/>
</dbReference>
<dbReference type="GO" id="GO:0003684">
    <property type="term" value="F:damaged DNA binding"/>
    <property type="evidence" value="ECO:0007669"/>
    <property type="project" value="UniProtKB-UniRule"/>
</dbReference>
<dbReference type="GO" id="GO:0030983">
    <property type="term" value="F:mismatched DNA binding"/>
    <property type="evidence" value="ECO:0007669"/>
    <property type="project" value="InterPro"/>
</dbReference>
<dbReference type="SMART" id="SM00533">
    <property type="entry name" value="MUTSd"/>
    <property type="match status" value="1"/>
</dbReference>
<evidence type="ECO:0000313" key="12">
    <source>
        <dbReference type="EMBL" id="OGC53648.1"/>
    </source>
</evidence>
<evidence type="ECO:0000259" key="11">
    <source>
        <dbReference type="PROSITE" id="PS00486"/>
    </source>
</evidence>
<dbReference type="NCBIfam" id="TIGR01070">
    <property type="entry name" value="mutS1"/>
    <property type="match status" value="1"/>
</dbReference>
<dbReference type="FunFam" id="3.40.1170.10:FF:000001">
    <property type="entry name" value="DNA mismatch repair protein MutS"/>
    <property type="match status" value="1"/>
</dbReference>
<dbReference type="InterPro" id="IPR000432">
    <property type="entry name" value="DNA_mismatch_repair_MutS_C"/>
</dbReference>
<sequence>MPPQEFTTPMMKQYMDIKAQYPDCLLFFRLGDFYELFMDDAKIGAEVLDITLTARDRGRDGKIPMAGVPFHAVDSYLSKLVKAGYKVAICEQVTEPDGSGLVEREVVRIVTPGTVLEEGSLEKKENNYLITLTFDDYNFALAAADVSTGFFQTYQIERGDLEQLLVNELARLNPSECILSLHLYNQPKILKILKTLKNLNVFLFQDWVEHAQNAEENLKKHFGVVTLEGFGVGDKPLAQKAAAALLGYLKHTQKDKVDHIRELSNFSSSEYLELDRSTIVNLELFSTIREGNKKGSLIHLLDKTKTSMGGRMLRQWLLKPLINKEHIEGRLDSVSEFLTKRTKRYEMEEVLLRVVDIERLISRLSVGIGNARDLVNLKFSLEEVKKVKNLLRDNFESGLLNSLANNISSELENVIKIVNESIVEEPPIDVKNGGMIKQGVDSSLDEIKESIKDSKRWIQELESKERDRTGINSLKVKFNQVFGYYIEITKSNLESVPDDYYRKQTLVNAERFITPELKHHEEIILTAEEKIKDLEYKLFLETVHKVLEFTIEIQQASKSIAGIDCLISFALLAEQNIYCRPEIAESGELKIINGRHPVVEKLLEEKEFVPNDSELNETDKQLLIITGPNMAGKSVYIRQTALITLMAQMGSYVPAGSALISIVDRIFVRSGAADVITAGLSTFMVEMVETAHILNNATSKSLIIMDEIGRGTSTYDGVSIAWAVAEYLVSNTKISPKTMFATHYHELQKLEDEYPEKVKNFQVSAIEQNGELTFLHKVVPGGASHSYGIAVANLAGVPKEVTEKAMKVLSSLETRDFDFEDWLEGGNVTESKKKLQINKMSEEKNISLIKDLKNINPDKLSPLEALNFLSNLIKKAK</sequence>
<dbReference type="InterPro" id="IPR005748">
    <property type="entry name" value="DNA_mismatch_repair_MutS"/>
</dbReference>
<dbReference type="EMBL" id="MEVD01000013">
    <property type="protein sequence ID" value="OGC53648.1"/>
    <property type="molecule type" value="Genomic_DNA"/>
</dbReference>
<dbReference type="InterPro" id="IPR036678">
    <property type="entry name" value="MutS_con_dom_sf"/>
</dbReference>
<dbReference type="Gene3D" id="3.40.1170.10">
    <property type="entry name" value="DNA repair protein MutS, domain I"/>
    <property type="match status" value="1"/>
</dbReference>
<dbReference type="GO" id="GO:0005524">
    <property type="term" value="F:ATP binding"/>
    <property type="evidence" value="ECO:0007669"/>
    <property type="project" value="UniProtKB-UniRule"/>
</dbReference>
<evidence type="ECO:0000256" key="4">
    <source>
        <dbReference type="ARBA" id="ARBA00022763"/>
    </source>
</evidence>
<feature type="domain" description="DNA mismatch repair proteins mutS family" evidence="11">
    <location>
        <begin position="701"/>
        <end position="717"/>
    </location>
</feature>
<dbReference type="InterPro" id="IPR036187">
    <property type="entry name" value="DNA_mismatch_repair_MutS_sf"/>
</dbReference>
<dbReference type="InterPro" id="IPR007695">
    <property type="entry name" value="DNA_mismatch_repair_MutS-lik_N"/>
</dbReference>
<reference evidence="12 13" key="1">
    <citation type="journal article" date="2016" name="Nat. Commun.">
        <title>Thousands of microbial genomes shed light on interconnected biogeochemical processes in an aquifer system.</title>
        <authorList>
            <person name="Anantharaman K."/>
            <person name="Brown C.T."/>
            <person name="Hug L.A."/>
            <person name="Sharon I."/>
            <person name="Castelle C.J."/>
            <person name="Probst A.J."/>
            <person name="Thomas B.C."/>
            <person name="Singh A."/>
            <person name="Wilkins M.J."/>
            <person name="Karaoz U."/>
            <person name="Brodie E.L."/>
            <person name="Williams K.H."/>
            <person name="Hubbard S.S."/>
            <person name="Banfield J.F."/>
        </authorList>
    </citation>
    <scope>NUCLEOTIDE SEQUENCE [LARGE SCALE GENOMIC DNA]</scope>
</reference>
<dbReference type="Pfam" id="PF05190">
    <property type="entry name" value="MutS_IV"/>
    <property type="match status" value="1"/>
</dbReference>
<keyword evidence="7 9" id="KW-0234">DNA repair</keyword>
<evidence type="ECO:0000313" key="13">
    <source>
        <dbReference type="Proteomes" id="UP000178127"/>
    </source>
</evidence>
<gene>
    <name evidence="9" type="primary">mutS</name>
    <name evidence="12" type="ORF">A3D91_04380</name>
</gene>
<organism evidence="12 13">
    <name type="scientific">candidate division WWE3 bacterium RIFCSPHIGHO2_02_FULL_38_14</name>
    <dbReference type="NCBI Taxonomy" id="1802620"/>
    <lineage>
        <taxon>Bacteria</taxon>
        <taxon>Katanobacteria</taxon>
    </lineage>
</organism>
<dbReference type="Pfam" id="PF05188">
    <property type="entry name" value="MutS_II"/>
    <property type="match status" value="1"/>
</dbReference>
<dbReference type="GO" id="GO:0140664">
    <property type="term" value="F:ATP-dependent DNA damage sensor activity"/>
    <property type="evidence" value="ECO:0007669"/>
    <property type="project" value="InterPro"/>
</dbReference>
<dbReference type="STRING" id="1802620.A3D91_04380"/>
<dbReference type="SMART" id="SM00534">
    <property type="entry name" value="MUTSac"/>
    <property type="match status" value="1"/>
</dbReference>
<dbReference type="PROSITE" id="PS00486">
    <property type="entry name" value="DNA_MISMATCH_REPAIR_2"/>
    <property type="match status" value="1"/>
</dbReference>
<comment type="function">
    <text evidence="8 9">This protein is involved in the repair of mismatches in DNA. It is possible that it carries out the mismatch recognition step. This protein has a weak ATPase activity.</text>
</comment>
<dbReference type="HAMAP" id="MF_00096">
    <property type="entry name" value="MutS"/>
    <property type="match status" value="1"/>
</dbReference>
<dbReference type="Pfam" id="PF01624">
    <property type="entry name" value="MutS_I"/>
    <property type="match status" value="1"/>
</dbReference>
<keyword evidence="4 9" id="KW-0227">DNA damage</keyword>
<dbReference type="SUPFAM" id="SSF48334">
    <property type="entry name" value="DNA repair protein MutS, domain III"/>
    <property type="match status" value="1"/>
</dbReference>
<evidence type="ECO:0000256" key="9">
    <source>
        <dbReference type="HAMAP-Rule" id="MF_00096"/>
    </source>
</evidence>
<comment type="caution">
    <text evidence="12">The sequence shown here is derived from an EMBL/GenBank/DDBJ whole genome shotgun (WGS) entry which is preliminary data.</text>
</comment>
<evidence type="ECO:0000256" key="6">
    <source>
        <dbReference type="ARBA" id="ARBA00023125"/>
    </source>
</evidence>
<dbReference type="PANTHER" id="PTHR11361:SF34">
    <property type="entry name" value="DNA MISMATCH REPAIR PROTEIN MSH1, MITOCHONDRIAL"/>
    <property type="match status" value="1"/>
</dbReference>
<evidence type="ECO:0000256" key="5">
    <source>
        <dbReference type="ARBA" id="ARBA00022840"/>
    </source>
</evidence>
<dbReference type="SUPFAM" id="SSF53150">
    <property type="entry name" value="DNA repair protein MutS, domain II"/>
    <property type="match status" value="1"/>
</dbReference>
<dbReference type="Gene3D" id="1.10.1420.10">
    <property type="match status" value="2"/>
</dbReference>
<accession>A0A1F4V955</accession>
<keyword evidence="6 9" id="KW-0238">DNA-binding</keyword>
<dbReference type="NCBIfam" id="NF003810">
    <property type="entry name" value="PRK05399.1"/>
    <property type="match status" value="1"/>
</dbReference>
<keyword evidence="5 9" id="KW-0067">ATP-binding</keyword>
<name>A0A1F4V955_UNCKA</name>
<dbReference type="AlphaFoldDB" id="A0A1F4V955"/>
<feature type="binding site" evidence="9">
    <location>
        <begin position="627"/>
        <end position="634"/>
    </location>
    <ligand>
        <name>ATP</name>
        <dbReference type="ChEBI" id="CHEBI:30616"/>
    </ligand>
</feature>
<dbReference type="InterPro" id="IPR017261">
    <property type="entry name" value="DNA_mismatch_repair_MutS/MSH"/>
</dbReference>
<comment type="similarity">
    <text evidence="1 9 10">Belongs to the DNA mismatch repair MutS family.</text>
</comment>
<dbReference type="SUPFAM" id="SSF55271">
    <property type="entry name" value="DNA repair protein MutS, domain I"/>
    <property type="match status" value="1"/>
</dbReference>
<dbReference type="FunFam" id="1.10.1420.10:FF:000001">
    <property type="entry name" value="DNA mismatch repair protein MutS"/>
    <property type="match status" value="1"/>
</dbReference>